<dbReference type="Proteomes" id="UP000886520">
    <property type="component" value="Chromosome 4"/>
</dbReference>
<organism evidence="2 3">
    <name type="scientific">Adiantum capillus-veneris</name>
    <name type="common">Maidenhair fern</name>
    <dbReference type="NCBI Taxonomy" id="13818"/>
    <lineage>
        <taxon>Eukaryota</taxon>
        <taxon>Viridiplantae</taxon>
        <taxon>Streptophyta</taxon>
        <taxon>Embryophyta</taxon>
        <taxon>Tracheophyta</taxon>
        <taxon>Polypodiopsida</taxon>
        <taxon>Polypodiidae</taxon>
        <taxon>Polypodiales</taxon>
        <taxon>Pteridineae</taxon>
        <taxon>Pteridaceae</taxon>
        <taxon>Vittarioideae</taxon>
        <taxon>Adiantum</taxon>
    </lineage>
</organism>
<feature type="region of interest" description="Disordered" evidence="1">
    <location>
        <begin position="569"/>
        <end position="588"/>
    </location>
</feature>
<evidence type="ECO:0000313" key="2">
    <source>
        <dbReference type="EMBL" id="KAI5081042.1"/>
    </source>
</evidence>
<dbReference type="AlphaFoldDB" id="A0A9D4V8W4"/>
<feature type="compositionally biased region" description="Low complexity" evidence="1">
    <location>
        <begin position="502"/>
        <end position="517"/>
    </location>
</feature>
<protein>
    <submittedName>
        <fullName evidence="2">Uncharacterized protein</fullName>
    </submittedName>
</protein>
<keyword evidence="3" id="KW-1185">Reference proteome</keyword>
<reference evidence="2" key="1">
    <citation type="submission" date="2021-01" db="EMBL/GenBank/DDBJ databases">
        <title>Adiantum capillus-veneris genome.</title>
        <authorList>
            <person name="Fang Y."/>
            <person name="Liao Q."/>
        </authorList>
    </citation>
    <scope>NUCLEOTIDE SEQUENCE</scope>
    <source>
        <strain evidence="2">H3</strain>
        <tissue evidence="2">Leaf</tissue>
    </source>
</reference>
<gene>
    <name evidence="2" type="ORF">GOP47_0004225</name>
</gene>
<proteinExistence type="predicted"/>
<dbReference type="OrthoDB" id="1924051at2759"/>
<sequence>MPKGGQTGEKISQDACKLEPGKHYITLDASKQHAHNNNDRSKKSGESLSTDCKHVVVDVAIDSEPGAMRKLVNALDQGNASGKSGRKADVPAHNMIPPESKSLIFDMCLGAELGGDSKEIEGLDGTLDSGVTMRGGFEFNKANHEMQKGLDNLERLRETKSDLLDMGFDDEESNEGNGVGCSLESAASSKVNSGFSKASAGVLNGFKGFDAGLSAGFGEQCRFQLGSDGVPEGAASSADAYGSIKVKKEVIFEERKYAAVKDGVVNSIRGGRLDDQTRQIDQLMGGKPGHAFLKGSHIGGGSLAEASQPNTAQQQLGMGARSGCGIKRSYATAMTFKGSALECKNDVFQQANTSFADGFNSATSTILVVKEPVQLLAGDKGGVESSALPSETDTLGVTGAAPSSWNMFTASKNAINQTLQESKAAHLEYASRSKLGDAIVGSGRTVDFPGFDPLLGYTSHFKAGTEMMDAYQQERANASSMYFSSLCTNNSVYLPNSNRGMSVQPSTPSTSPSTGSVSRSMLMGIPGHLGGHRDPSNMHTFLGLGMNGAPAVGNGMQVFSGLYLQNNQQHNQAPYKNPAQSTSPMVSHQGNSAAHEKAILELNF</sequence>
<evidence type="ECO:0000256" key="1">
    <source>
        <dbReference type="SAM" id="MobiDB-lite"/>
    </source>
</evidence>
<name>A0A9D4V8W4_ADICA</name>
<accession>A0A9D4V8W4</accession>
<evidence type="ECO:0000313" key="3">
    <source>
        <dbReference type="Proteomes" id="UP000886520"/>
    </source>
</evidence>
<comment type="caution">
    <text evidence="2">The sequence shown here is derived from an EMBL/GenBank/DDBJ whole genome shotgun (WGS) entry which is preliminary data.</text>
</comment>
<dbReference type="EMBL" id="JABFUD020000004">
    <property type="protein sequence ID" value="KAI5081042.1"/>
    <property type="molecule type" value="Genomic_DNA"/>
</dbReference>
<feature type="region of interest" description="Disordered" evidence="1">
    <location>
        <begin position="27"/>
        <end position="49"/>
    </location>
</feature>
<feature type="compositionally biased region" description="Basic and acidic residues" evidence="1">
    <location>
        <begin position="36"/>
        <end position="49"/>
    </location>
</feature>
<feature type="region of interest" description="Disordered" evidence="1">
    <location>
        <begin position="498"/>
        <end position="517"/>
    </location>
</feature>